<dbReference type="Proteomes" id="UP000219465">
    <property type="component" value="Unassembled WGS sequence"/>
</dbReference>
<dbReference type="PANTHER" id="PTHR43283">
    <property type="entry name" value="BETA-LACTAMASE-RELATED"/>
    <property type="match status" value="1"/>
</dbReference>
<name>A0A286I8X8_9HYPH</name>
<gene>
    <name evidence="2" type="ORF">SAMN05877838_1094</name>
</gene>
<dbReference type="SUPFAM" id="SSF56601">
    <property type="entry name" value="beta-lactamase/transpeptidase-like"/>
    <property type="match status" value="1"/>
</dbReference>
<evidence type="ECO:0000259" key="1">
    <source>
        <dbReference type="Pfam" id="PF00144"/>
    </source>
</evidence>
<evidence type="ECO:0000313" key="2">
    <source>
        <dbReference type="EMBL" id="SOE15764.1"/>
    </source>
</evidence>
<proteinExistence type="predicted"/>
<dbReference type="Gene3D" id="3.40.710.10">
    <property type="entry name" value="DD-peptidase/beta-lactamase superfamily"/>
    <property type="match status" value="1"/>
</dbReference>
<sequence>MARATKFETINGFSRETVTLANWRTRPYSFWSFRNVAEMVRSARIRAAHPAALPAAVGNPDLLSRPASAGASLTVAELLSQSQADSFLISKHGSIIAEWHAENVDRSDPHLIFSISKSITALIAGILQDQGLLDPETPVGDLVPEARISAYADATVQHLLDMRVSLDFDESYLSEEDYARYRRAMSWNPPSGTGGDEAMLSFLCSLKKADGPHGTDHRYLSPNSDMLGIVLERVTGERFPDLCSRLLWQPLGASSDAFITVDTEGAPRTAGGISCRPHDLLALGQMLIDGGAANGNQIVSPRWIADMQTRGDEGVWARGSQADFLATGRYRNNWYQVGGDSNAFLAAGIHGQFLYCDPDSGTVIVCTSSQHEPQTDAIDQPLLAMFASLCTEA</sequence>
<reference evidence="3" key="1">
    <citation type="submission" date="2017-08" db="EMBL/GenBank/DDBJ databases">
        <authorList>
            <person name="Varghese N."/>
            <person name="Submissions S."/>
        </authorList>
    </citation>
    <scope>NUCLEOTIDE SEQUENCE [LARGE SCALE GENOMIC DNA]</scope>
    <source>
        <strain evidence="3">KCTC 23107</strain>
    </source>
</reference>
<dbReference type="OrthoDB" id="9814204at2"/>
<dbReference type="InterPro" id="IPR001466">
    <property type="entry name" value="Beta-lactam-related"/>
</dbReference>
<dbReference type="AlphaFoldDB" id="A0A286I8X8"/>
<dbReference type="PANTHER" id="PTHR43283:SF7">
    <property type="entry name" value="BETA-LACTAMASE-RELATED DOMAIN-CONTAINING PROTEIN"/>
    <property type="match status" value="1"/>
</dbReference>
<feature type="domain" description="Beta-lactamase-related" evidence="1">
    <location>
        <begin position="85"/>
        <end position="380"/>
    </location>
</feature>
<dbReference type="RefSeq" id="WP_097105734.1">
    <property type="nucleotide sequence ID" value="NZ_OCPC01000001.1"/>
</dbReference>
<organism evidence="2 3">
    <name type="scientific">Hoeflea halophila</name>
    <dbReference type="NCBI Taxonomy" id="714899"/>
    <lineage>
        <taxon>Bacteria</taxon>
        <taxon>Pseudomonadati</taxon>
        <taxon>Pseudomonadota</taxon>
        <taxon>Alphaproteobacteria</taxon>
        <taxon>Hyphomicrobiales</taxon>
        <taxon>Rhizobiaceae</taxon>
        <taxon>Hoeflea</taxon>
    </lineage>
</organism>
<protein>
    <recommendedName>
        <fullName evidence="1">Beta-lactamase-related domain-containing protein</fullName>
    </recommendedName>
</protein>
<dbReference type="InterPro" id="IPR050789">
    <property type="entry name" value="Diverse_Enzym_Activities"/>
</dbReference>
<evidence type="ECO:0000313" key="3">
    <source>
        <dbReference type="Proteomes" id="UP000219465"/>
    </source>
</evidence>
<dbReference type="EMBL" id="OCPC01000001">
    <property type="protein sequence ID" value="SOE15764.1"/>
    <property type="molecule type" value="Genomic_DNA"/>
</dbReference>
<keyword evidence="3" id="KW-1185">Reference proteome</keyword>
<accession>A0A286I8X8</accession>
<dbReference type="InterPro" id="IPR012338">
    <property type="entry name" value="Beta-lactam/transpept-like"/>
</dbReference>
<dbReference type="Pfam" id="PF00144">
    <property type="entry name" value="Beta-lactamase"/>
    <property type="match status" value="1"/>
</dbReference>